<evidence type="ECO:0000256" key="11">
    <source>
        <dbReference type="ARBA" id="ARBA00034617"/>
    </source>
</evidence>
<dbReference type="InterPro" id="IPR014152">
    <property type="entry name" value="AddA"/>
</dbReference>
<sequence length="1224" mass="140246">MAWTKEQWEAINSRGQTLLLSAAAGSGKTAVLVERIIRRLLDKRDPLDITELLVVTFTKAAASEMRERVAAALTQALAEHNDPVVERQLALLPSAHISTLHSFCQTVIRRYFYTIDIDPNFSVAGEEELNLLRNNVMETVFLSYYENENKAVLLYPLADMFGNDRGDDILMHVVEHVYDYSRSLPWPADWLEHAVQDYDIPCDASIDDMRWCRPIMQHIQAVLQEQFLMYEGILHDIGSLPVFQSVRGQLEQERDMIQKAEKCRYWQEMAAAVTSISFERLKSLRGLSEEDKKQWQLCKDRRAEVKKQIKEELQASYFSITAEDWLQGMRNMYPVMKGLAALTVDFSKAYSLAKKEKGWIDFSDLEHFCLQILLSVQSRPGYPVRSAAAEELRHTFREVLIDEYQDTNGVQELITKLVSCDDNRFMVGDIKQSIYRFRLADPMLFLHKYNTFSRETGAIQRCIDLSKNFRSAPNILAAVNEVFSRAMTEDAAGMGYGEHEKLYAGRSVVDDSRWIGGPVEIHLLDTAGQEHITDTLDEDEGIKAAEAGDADLTAFEQECLVVVNRLQELKASEKFVARKDGTMEPLSWRHIVILMRSMAGKADAMLKALQTAGIPSYAEQNGGYFAAVEVQTMLSLLHCIDNPEQDLAMAAVLRSPIVNMSEVSLAQLRLSGSDTLWQNLTLYIEHVSDEAERNKLQSFREHMEEWRTFSRRTGVADLLQRLYTDTAYFQYVGGMTDGISRQANLQALYDRARQYEVAGYRGLFRYLKLIDKMRDDKLDLAPAKVLGEGEDVVRVMSIHKSKGLEFPVVIIADMGKNFNRQDMQSPILFHNIQGIGLKQYDPEWRMFYPTFIWNGIRTQLDWEGKAEEQRILYVAMTRARDKLILIGHSSSIMGKWQRWVSDINPSRAVSYLDWVMPIIAMRKECTSLESAMQDGRDAVCNSGLWQLFLHHQTSGFEEIENKDVDVRLQLLHQNKLTHTMVPEWMKMQLSWQYEYPLAVQTPAKFSVSEIKRRMHSGQQIIRLEEDELAVTGSAVTTPEEDVFTQLPLWLSEEEAVITGTQRGTVLHKVMQYVTVSPAMTAGSLDEALADWESKGIFTDDEVQLVYMPAILHFCQSDLGRRMASASILYREYPFTVLFEGGGVLPSVEKGDHILVQGVIDCLFKDERGWVLVDYKTDHLDSDEEFYSRYKIQLNLYKRAIEQIFAEPVSAVYVYSFYLQRIIDF</sequence>
<dbReference type="GO" id="GO:0043138">
    <property type="term" value="F:3'-5' DNA helicase activity"/>
    <property type="evidence" value="ECO:0007669"/>
    <property type="project" value="UniProtKB-UniRule"/>
</dbReference>
<evidence type="ECO:0000256" key="10">
    <source>
        <dbReference type="ARBA" id="ARBA00023235"/>
    </source>
</evidence>
<dbReference type="InterPro" id="IPR014017">
    <property type="entry name" value="DNA_helicase_UvrD-like_C"/>
</dbReference>
<dbReference type="SUPFAM" id="SSF52980">
    <property type="entry name" value="Restriction endonuclease-like"/>
    <property type="match status" value="1"/>
</dbReference>
<evidence type="ECO:0000259" key="15">
    <source>
        <dbReference type="PROSITE" id="PS51198"/>
    </source>
</evidence>
<keyword evidence="7 13" id="KW-0067">ATP-binding</keyword>
<dbReference type="InterPro" id="IPR014016">
    <property type="entry name" value="UvrD-like_ATP-bd"/>
</dbReference>
<evidence type="ECO:0000256" key="6">
    <source>
        <dbReference type="ARBA" id="ARBA00022839"/>
    </source>
</evidence>
<dbReference type="Proteomes" id="UP000199309">
    <property type="component" value="Unassembled WGS sequence"/>
</dbReference>
<dbReference type="Gene3D" id="3.90.320.10">
    <property type="match status" value="1"/>
</dbReference>
<keyword evidence="8 13" id="KW-0238">DNA-binding</keyword>
<keyword evidence="4 13" id="KW-0378">Hydrolase</keyword>
<dbReference type="InterPro" id="IPR011604">
    <property type="entry name" value="PDDEXK-like_dom_sf"/>
</dbReference>
<dbReference type="Pfam" id="PF12705">
    <property type="entry name" value="PDDEXK_1"/>
    <property type="match status" value="1"/>
</dbReference>
<dbReference type="PROSITE" id="PS51198">
    <property type="entry name" value="UVRD_HELICASE_ATP_BIND"/>
    <property type="match status" value="1"/>
</dbReference>
<dbReference type="EMBL" id="FNHQ01000028">
    <property type="protein sequence ID" value="SDN17372.1"/>
    <property type="molecule type" value="Genomic_DNA"/>
</dbReference>
<comment type="function">
    <text evidence="13">The heterodimer acts as both an ATP-dependent DNA helicase and an ATP-dependent, dual-direction single-stranded exonuclease. Recognizes the chi site generating a DNA molecule suitable for the initiation of homologous recombination. The AddA nuclease domain is required for chi fragment generation; this subunit has the helicase and 3' -&gt; 5' nuclease activities.</text>
</comment>
<evidence type="ECO:0000256" key="2">
    <source>
        <dbReference type="ARBA" id="ARBA00022741"/>
    </source>
</evidence>
<dbReference type="AlphaFoldDB" id="A0A1G9Z7K5"/>
<evidence type="ECO:0000256" key="13">
    <source>
        <dbReference type="HAMAP-Rule" id="MF_01451"/>
    </source>
</evidence>
<keyword evidence="6 13" id="KW-0269">Exonuclease</keyword>
<comment type="subunit">
    <text evidence="13">Heterodimer of AddA and AddB/RexB.</text>
</comment>
<comment type="catalytic activity">
    <reaction evidence="12 13">
        <text>ATP + H2O = ADP + phosphate + H(+)</text>
        <dbReference type="Rhea" id="RHEA:13065"/>
        <dbReference type="ChEBI" id="CHEBI:15377"/>
        <dbReference type="ChEBI" id="CHEBI:15378"/>
        <dbReference type="ChEBI" id="CHEBI:30616"/>
        <dbReference type="ChEBI" id="CHEBI:43474"/>
        <dbReference type="ChEBI" id="CHEBI:456216"/>
        <dbReference type="EC" id="5.6.2.4"/>
    </reaction>
</comment>
<dbReference type="RefSeq" id="WP_091651974.1">
    <property type="nucleotide sequence ID" value="NZ_FNHQ01000028.1"/>
</dbReference>
<comment type="similarity">
    <text evidence="13">Belongs to the helicase family. AddA subfamily.</text>
</comment>
<evidence type="ECO:0000256" key="14">
    <source>
        <dbReference type="PROSITE-ProRule" id="PRU00560"/>
    </source>
</evidence>
<dbReference type="HAMAP" id="MF_01451">
    <property type="entry name" value="AddA"/>
    <property type="match status" value="1"/>
</dbReference>
<gene>
    <name evidence="13" type="primary">addA</name>
    <name evidence="17" type="ORF">SAMN05660299_02259</name>
</gene>
<keyword evidence="5 13" id="KW-0347">Helicase</keyword>
<dbReference type="PROSITE" id="PS51217">
    <property type="entry name" value="UVRD_HELICASE_CTER"/>
    <property type="match status" value="1"/>
</dbReference>
<dbReference type="Pfam" id="PF13361">
    <property type="entry name" value="UvrD_C"/>
    <property type="match status" value="1"/>
</dbReference>
<dbReference type="EC" id="5.6.2.4" evidence="13"/>
<evidence type="ECO:0000256" key="5">
    <source>
        <dbReference type="ARBA" id="ARBA00022806"/>
    </source>
</evidence>
<keyword evidence="18" id="KW-1185">Reference proteome</keyword>
<evidence type="ECO:0000256" key="9">
    <source>
        <dbReference type="ARBA" id="ARBA00023204"/>
    </source>
</evidence>
<comment type="cofactor">
    <cofactor evidence="13">
        <name>Mg(2+)</name>
        <dbReference type="ChEBI" id="CHEBI:18420"/>
    </cofactor>
</comment>
<dbReference type="GO" id="GO:0008408">
    <property type="term" value="F:3'-5' exonuclease activity"/>
    <property type="evidence" value="ECO:0007669"/>
    <property type="project" value="UniProtKB-UniRule"/>
</dbReference>
<dbReference type="NCBIfam" id="TIGR02785">
    <property type="entry name" value="addA_Gpos"/>
    <property type="match status" value="1"/>
</dbReference>
<proteinExistence type="inferred from homology"/>
<accession>A0A1G9Z7K5</accession>
<evidence type="ECO:0000259" key="16">
    <source>
        <dbReference type="PROSITE" id="PS51217"/>
    </source>
</evidence>
<dbReference type="PANTHER" id="PTHR11070">
    <property type="entry name" value="UVRD / RECB / PCRA DNA HELICASE FAMILY MEMBER"/>
    <property type="match status" value="1"/>
</dbReference>
<dbReference type="GO" id="GO:0003690">
    <property type="term" value="F:double-stranded DNA binding"/>
    <property type="evidence" value="ECO:0007669"/>
    <property type="project" value="UniProtKB-UniRule"/>
</dbReference>
<name>A0A1G9Z7K5_9FIRM</name>
<feature type="domain" description="UvrD-like helicase C-terminal" evidence="16">
    <location>
        <begin position="511"/>
        <end position="803"/>
    </location>
</feature>
<evidence type="ECO:0000256" key="8">
    <source>
        <dbReference type="ARBA" id="ARBA00023125"/>
    </source>
</evidence>
<dbReference type="Gene3D" id="3.40.50.300">
    <property type="entry name" value="P-loop containing nucleotide triphosphate hydrolases"/>
    <property type="match status" value="4"/>
</dbReference>
<dbReference type="GO" id="GO:0000724">
    <property type="term" value="P:double-strand break repair via homologous recombination"/>
    <property type="evidence" value="ECO:0007669"/>
    <property type="project" value="UniProtKB-UniRule"/>
</dbReference>
<dbReference type="STRING" id="349095.SAMN05660299_02259"/>
<evidence type="ECO:0000256" key="12">
    <source>
        <dbReference type="ARBA" id="ARBA00048988"/>
    </source>
</evidence>
<dbReference type="OrthoDB" id="9810135at2"/>
<dbReference type="GO" id="GO:0005524">
    <property type="term" value="F:ATP binding"/>
    <property type="evidence" value="ECO:0007669"/>
    <property type="project" value="UniProtKB-UniRule"/>
</dbReference>
<comment type="catalytic activity">
    <reaction evidence="11 13">
        <text>Couples ATP hydrolysis with the unwinding of duplex DNA by translocating in the 3'-5' direction.</text>
        <dbReference type="EC" id="5.6.2.4"/>
    </reaction>
</comment>
<dbReference type="EC" id="3.1.-.-" evidence="13"/>
<feature type="domain" description="UvrD-like helicase ATP-binding" evidence="15">
    <location>
        <begin position="1"/>
        <end position="472"/>
    </location>
</feature>
<reference evidence="17 18" key="1">
    <citation type="submission" date="2016-10" db="EMBL/GenBank/DDBJ databases">
        <authorList>
            <person name="de Groot N.N."/>
        </authorList>
    </citation>
    <scope>NUCLEOTIDE SEQUENCE [LARGE SCALE GENOMIC DNA]</scope>
    <source>
        <strain evidence="17 18">DSM 16981</strain>
    </source>
</reference>
<keyword evidence="2 13" id="KW-0547">Nucleotide-binding</keyword>
<keyword evidence="1 13" id="KW-0540">Nuclease</keyword>
<dbReference type="PANTHER" id="PTHR11070:SF48">
    <property type="entry name" value="ATP-DEPENDENT HELICASE_NUCLEASE SUBUNIT A"/>
    <property type="match status" value="1"/>
</dbReference>
<evidence type="ECO:0000256" key="7">
    <source>
        <dbReference type="ARBA" id="ARBA00022840"/>
    </source>
</evidence>
<evidence type="ECO:0000313" key="18">
    <source>
        <dbReference type="Proteomes" id="UP000199309"/>
    </source>
</evidence>
<dbReference type="Pfam" id="PF00580">
    <property type="entry name" value="UvrD-helicase"/>
    <property type="match status" value="1"/>
</dbReference>
<evidence type="ECO:0000313" key="17">
    <source>
        <dbReference type="EMBL" id="SDN17372.1"/>
    </source>
</evidence>
<dbReference type="Gene3D" id="1.10.486.10">
    <property type="entry name" value="PCRA, domain 4"/>
    <property type="match status" value="1"/>
</dbReference>
<keyword evidence="3 13" id="KW-0227">DNA damage</keyword>
<evidence type="ECO:0000256" key="3">
    <source>
        <dbReference type="ARBA" id="ARBA00022763"/>
    </source>
</evidence>
<dbReference type="InterPro" id="IPR011335">
    <property type="entry name" value="Restrct_endonuc-II-like"/>
</dbReference>
<dbReference type="InterPro" id="IPR038726">
    <property type="entry name" value="PDDEXK_AddAB-type"/>
</dbReference>
<organism evidence="17 18">
    <name type="scientific">Megasphaera paucivorans</name>
    <dbReference type="NCBI Taxonomy" id="349095"/>
    <lineage>
        <taxon>Bacteria</taxon>
        <taxon>Bacillati</taxon>
        <taxon>Bacillota</taxon>
        <taxon>Negativicutes</taxon>
        <taxon>Veillonellales</taxon>
        <taxon>Veillonellaceae</taxon>
        <taxon>Megasphaera</taxon>
    </lineage>
</organism>
<protein>
    <recommendedName>
        <fullName evidence="13">ATP-dependent helicase/nuclease subunit A</fullName>
        <ecNumber evidence="13">3.1.-.-</ecNumber>
        <ecNumber evidence="13">5.6.2.4</ecNumber>
    </recommendedName>
    <alternativeName>
        <fullName evidence="13">ATP-dependent helicase/nuclease AddA</fullName>
    </alternativeName>
    <alternativeName>
        <fullName evidence="13">DNA 3'-5' helicase AddA</fullName>
    </alternativeName>
</protein>
<dbReference type="InterPro" id="IPR027417">
    <property type="entry name" value="P-loop_NTPase"/>
</dbReference>
<dbReference type="InterPro" id="IPR000212">
    <property type="entry name" value="DNA_helicase_UvrD/REP"/>
</dbReference>
<dbReference type="SUPFAM" id="SSF52540">
    <property type="entry name" value="P-loop containing nucleoside triphosphate hydrolases"/>
    <property type="match status" value="1"/>
</dbReference>
<keyword evidence="10 13" id="KW-0413">Isomerase</keyword>
<evidence type="ECO:0000256" key="4">
    <source>
        <dbReference type="ARBA" id="ARBA00022801"/>
    </source>
</evidence>
<dbReference type="GO" id="GO:0005829">
    <property type="term" value="C:cytosol"/>
    <property type="evidence" value="ECO:0007669"/>
    <property type="project" value="TreeGrafter"/>
</dbReference>
<evidence type="ECO:0000256" key="1">
    <source>
        <dbReference type="ARBA" id="ARBA00022722"/>
    </source>
</evidence>
<dbReference type="GO" id="GO:0016887">
    <property type="term" value="F:ATP hydrolysis activity"/>
    <property type="evidence" value="ECO:0007669"/>
    <property type="project" value="RHEA"/>
</dbReference>
<feature type="binding site" evidence="14">
    <location>
        <begin position="22"/>
        <end position="29"/>
    </location>
    <ligand>
        <name>ATP</name>
        <dbReference type="ChEBI" id="CHEBI:30616"/>
    </ligand>
</feature>
<dbReference type="GO" id="GO:0033202">
    <property type="term" value="C:DNA helicase complex"/>
    <property type="evidence" value="ECO:0007669"/>
    <property type="project" value="TreeGrafter"/>
</dbReference>
<keyword evidence="9 13" id="KW-0234">DNA repair</keyword>